<evidence type="ECO:0000256" key="2">
    <source>
        <dbReference type="ARBA" id="ARBA00022737"/>
    </source>
</evidence>
<sequence>MNVQVLPTLVQLAKESLLKKENLSISDLEDLPGELFPSLFKEAFDSRKLTILRAMVAVW</sequence>
<protein>
    <submittedName>
        <fullName evidence="3">PRAME family member 8-like</fullName>
    </submittedName>
</protein>
<reference evidence="3" key="1">
    <citation type="submission" date="2025-08" db="UniProtKB">
        <authorList>
            <consortium name="Ensembl"/>
        </authorList>
    </citation>
    <scope>IDENTIFICATION</scope>
</reference>
<dbReference type="OMA" id="RKCIKTF"/>
<evidence type="ECO:0000313" key="4">
    <source>
        <dbReference type="Proteomes" id="UP000694385"/>
    </source>
</evidence>
<keyword evidence="1" id="KW-0433">Leucine-rich repeat</keyword>
<keyword evidence="2" id="KW-0677">Repeat</keyword>
<accession>A0A8C5KED9</accession>
<dbReference type="GO" id="GO:0005737">
    <property type="term" value="C:cytoplasm"/>
    <property type="evidence" value="ECO:0007669"/>
    <property type="project" value="TreeGrafter"/>
</dbReference>
<dbReference type="Proteomes" id="UP000694385">
    <property type="component" value="Unassembled WGS sequence"/>
</dbReference>
<evidence type="ECO:0000313" key="3">
    <source>
        <dbReference type="Ensembl" id="ENSJJAP00000006736.1"/>
    </source>
</evidence>
<dbReference type="PANTHER" id="PTHR14224:SF94">
    <property type="entry name" value="PRAME FAMILY MEMBER 12"/>
    <property type="match status" value="1"/>
</dbReference>
<dbReference type="PANTHER" id="PTHR14224">
    <property type="entry name" value="SIMILAR TO PREFERENTIALLY EXPRESSED ANTIGEN IN MELANOMA-LIKE 3"/>
    <property type="match status" value="1"/>
</dbReference>
<dbReference type="Ensembl" id="ENSJJAT00000013133.1">
    <property type="protein sequence ID" value="ENSJJAP00000006736.1"/>
    <property type="gene ID" value="ENSJJAG00000011316.1"/>
</dbReference>
<proteinExistence type="predicted"/>
<keyword evidence="4" id="KW-1185">Reference proteome</keyword>
<gene>
    <name evidence="3" type="primary">LOC101617904</name>
</gene>
<dbReference type="GeneTree" id="ENSGT01030000234531"/>
<dbReference type="InterPro" id="IPR050694">
    <property type="entry name" value="LRRC14/PRAME"/>
</dbReference>
<evidence type="ECO:0000256" key="1">
    <source>
        <dbReference type="ARBA" id="ARBA00022614"/>
    </source>
</evidence>
<organism evidence="3 4">
    <name type="scientific">Jaculus jaculus</name>
    <name type="common">Lesser Egyptian jerboa</name>
    <dbReference type="NCBI Taxonomy" id="51337"/>
    <lineage>
        <taxon>Eukaryota</taxon>
        <taxon>Metazoa</taxon>
        <taxon>Chordata</taxon>
        <taxon>Craniata</taxon>
        <taxon>Vertebrata</taxon>
        <taxon>Euteleostomi</taxon>
        <taxon>Mammalia</taxon>
        <taxon>Eutheria</taxon>
        <taxon>Euarchontoglires</taxon>
        <taxon>Glires</taxon>
        <taxon>Rodentia</taxon>
        <taxon>Myomorpha</taxon>
        <taxon>Dipodoidea</taxon>
        <taxon>Dipodidae</taxon>
        <taxon>Dipodinae</taxon>
        <taxon>Jaculus</taxon>
    </lineage>
</organism>
<reference evidence="3" key="2">
    <citation type="submission" date="2025-09" db="UniProtKB">
        <authorList>
            <consortium name="Ensembl"/>
        </authorList>
    </citation>
    <scope>IDENTIFICATION</scope>
</reference>
<dbReference type="AlphaFoldDB" id="A0A8C5KED9"/>
<name>A0A8C5KED9_JACJA</name>